<protein>
    <submittedName>
        <fullName evidence="1">Uncharacterized protein</fullName>
    </submittedName>
</protein>
<dbReference type="Proteomes" id="UP000182658">
    <property type="component" value="Unassembled WGS sequence"/>
</dbReference>
<dbReference type="OrthoDB" id="5264952at2759"/>
<evidence type="ECO:0000313" key="2">
    <source>
        <dbReference type="Proteomes" id="UP000182658"/>
    </source>
</evidence>
<reference evidence="1 2" key="1">
    <citation type="submission" date="2016-10" db="EMBL/GenBank/DDBJ databases">
        <title>Draft genome sequence of Coniochaeta ligniaria NRRL30616, a lignocellulolytic fungus for bioabatement of inhibitors in plant biomass hydrolysates.</title>
        <authorList>
            <consortium name="DOE Joint Genome Institute"/>
            <person name="Jimenez D.J."/>
            <person name="Hector R.E."/>
            <person name="Riley R."/>
            <person name="Sun H."/>
            <person name="Grigoriev I.V."/>
            <person name="Van Elsas J.D."/>
            <person name="Nichols N.N."/>
        </authorList>
    </citation>
    <scope>NUCLEOTIDE SEQUENCE [LARGE SCALE GENOMIC DNA]</scope>
    <source>
        <strain evidence="1 2">NRRL 30616</strain>
    </source>
</reference>
<dbReference type="AlphaFoldDB" id="A0A1J7IP31"/>
<name>A0A1J7IP31_9PEZI</name>
<gene>
    <name evidence="1" type="ORF">CONLIGDRAFT_411743</name>
</gene>
<organism evidence="1 2">
    <name type="scientific">Coniochaeta ligniaria NRRL 30616</name>
    <dbReference type="NCBI Taxonomy" id="1408157"/>
    <lineage>
        <taxon>Eukaryota</taxon>
        <taxon>Fungi</taxon>
        <taxon>Dikarya</taxon>
        <taxon>Ascomycota</taxon>
        <taxon>Pezizomycotina</taxon>
        <taxon>Sordariomycetes</taxon>
        <taxon>Sordariomycetidae</taxon>
        <taxon>Coniochaetales</taxon>
        <taxon>Coniochaetaceae</taxon>
        <taxon>Coniochaeta</taxon>
    </lineage>
</organism>
<dbReference type="EMBL" id="KV875098">
    <property type="protein sequence ID" value="OIW29238.1"/>
    <property type="molecule type" value="Genomic_DNA"/>
</dbReference>
<proteinExistence type="predicted"/>
<dbReference type="InParanoid" id="A0A1J7IP31"/>
<sequence>MENSMENSIGTNAPRLWCLHSWEPWHFLFTYEARVCGLWDIITTPGLDFLERPTRPDQPVEVHTLSTGNPDEDRLSRDIQTFRNKQHWYITRRAHYKAQGEEHALLKLFVQRTVSSAIFASCCPAEADIRHWYNNIVAHVGDWKKESGISPSSIAQTCHR</sequence>
<evidence type="ECO:0000313" key="1">
    <source>
        <dbReference type="EMBL" id="OIW29238.1"/>
    </source>
</evidence>
<accession>A0A1J7IP31</accession>
<keyword evidence="2" id="KW-1185">Reference proteome</keyword>